<reference evidence="2" key="1">
    <citation type="submission" date="2021-02" db="EMBL/GenBank/DDBJ databases">
        <authorList>
            <person name="Nowell W R."/>
        </authorList>
    </citation>
    <scope>NUCLEOTIDE SEQUENCE</scope>
</reference>
<feature type="non-terminal residue" evidence="2">
    <location>
        <position position="1"/>
    </location>
</feature>
<dbReference type="EMBL" id="CAJNOR010004658">
    <property type="protein sequence ID" value="CAF1519184.1"/>
    <property type="molecule type" value="Genomic_DNA"/>
</dbReference>
<sequence length="61" mass="6730">MYNALDLLVLVGPERPSDDDEQCPLEPLSEQSCEDRSTTLEENLPDIWVTIPEFGALGGPN</sequence>
<proteinExistence type="predicted"/>
<comment type="caution">
    <text evidence="2">The sequence shown here is derived from an EMBL/GenBank/DDBJ whole genome shotgun (WGS) entry which is preliminary data.</text>
</comment>
<organism evidence="2 3">
    <name type="scientific">Adineta ricciae</name>
    <name type="common">Rotifer</name>
    <dbReference type="NCBI Taxonomy" id="249248"/>
    <lineage>
        <taxon>Eukaryota</taxon>
        <taxon>Metazoa</taxon>
        <taxon>Spiralia</taxon>
        <taxon>Gnathifera</taxon>
        <taxon>Rotifera</taxon>
        <taxon>Eurotatoria</taxon>
        <taxon>Bdelloidea</taxon>
        <taxon>Adinetida</taxon>
        <taxon>Adinetidae</taxon>
        <taxon>Adineta</taxon>
    </lineage>
</organism>
<dbReference type="Proteomes" id="UP000663828">
    <property type="component" value="Unassembled WGS sequence"/>
</dbReference>
<feature type="region of interest" description="Disordered" evidence="1">
    <location>
        <begin position="12"/>
        <end position="37"/>
    </location>
</feature>
<evidence type="ECO:0000313" key="3">
    <source>
        <dbReference type="Proteomes" id="UP000663828"/>
    </source>
</evidence>
<evidence type="ECO:0000313" key="2">
    <source>
        <dbReference type="EMBL" id="CAF1519184.1"/>
    </source>
</evidence>
<keyword evidence="3" id="KW-1185">Reference proteome</keyword>
<protein>
    <submittedName>
        <fullName evidence="2">Uncharacterized protein</fullName>
    </submittedName>
</protein>
<accession>A0A815UDA2</accession>
<name>A0A815UDA2_ADIRI</name>
<dbReference type="AlphaFoldDB" id="A0A815UDA2"/>
<gene>
    <name evidence="2" type="ORF">XAT740_LOCUS40687</name>
</gene>
<evidence type="ECO:0000256" key="1">
    <source>
        <dbReference type="SAM" id="MobiDB-lite"/>
    </source>
</evidence>